<proteinExistence type="predicted"/>
<protein>
    <submittedName>
        <fullName evidence="2">Crotonobetainyl-CoA:carnitine CoA-transferase CaiB</fullName>
    </submittedName>
</protein>
<dbReference type="PANTHER" id="PTHR48207">
    <property type="entry name" value="SUCCINATE--HYDROXYMETHYLGLUTARATE COA-TRANSFERASE"/>
    <property type="match status" value="1"/>
</dbReference>
<dbReference type="InterPro" id="IPR023606">
    <property type="entry name" value="CoA-Trfase_III_dom_1_sf"/>
</dbReference>
<gene>
    <name evidence="2" type="ORF">SAMN04488052_102175</name>
</gene>
<dbReference type="GO" id="GO:0008410">
    <property type="term" value="F:CoA-transferase activity"/>
    <property type="evidence" value="ECO:0007669"/>
    <property type="project" value="TreeGrafter"/>
</dbReference>
<sequence>MAHSGVSGPLAGIRVVDLTAMVSGPLATMILADQGAEVIKVENPAGGDYTRLAANQRNGFSASFLNNNRNKRSLTLNLKSEAGLAAVRQLVAGADVFIQNFRPGVIERMGLDEATLRASNPGLVYASISGFGDAGPYAAKPVYDPLVQALSGLASVQGGSDNARPQLVRTILPDKLTGMTTAQAVTATLLHRARTGEGQHVRVSMLGAVLAFLWGSDMGSQTFVGDERPQAEAASFIDLIYATADGYISVAVQTDREWQALTRALERPEWLSDPRFLTPALRQEHIDERLQLTQDVLYARTAEAWLERLEHEGVPCAPVLTRSQVIHHPQVGANTLVLESDHPTAGPLRQAAPAAAFSRSPAGIRHGAPALGQDTDAILADLGYSEDERRRLRETGVTAPGETTP</sequence>
<dbReference type="Gene3D" id="3.30.1540.10">
    <property type="entry name" value="formyl-coa transferase, domain 3"/>
    <property type="match status" value="1"/>
</dbReference>
<organism evidence="2 3">
    <name type="scientific">Aquisalimonas asiatica</name>
    <dbReference type="NCBI Taxonomy" id="406100"/>
    <lineage>
        <taxon>Bacteria</taxon>
        <taxon>Pseudomonadati</taxon>
        <taxon>Pseudomonadota</taxon>
        <taxon>Gammaproteobacteria</taxon>
        <taxon>Chromatiales</taxon>
        <taxon>Ectothiorhodospiraceae</taxon>
        <taxon>Aquisalimonas</taxon>
    </lineage>
</organism>
<reference evidence="2 3" key="1">
    <citation type="submission" date="2016-10" db="EMBL/GenBank/DDBJ databases">
        <authorList>
            <person name="de Groot N.N."/>
        </authorList>
    </citation>
    <scope>NUCLEOTIDE SEQUENCE [LARGE SCALE GENOMIC DNA]</scope>
    <source>
        <strain evidence="2 3">CGMCC 1.6291</strain>
    </source>
</reference>
<evidence type="ECO:0000313" key="2">
    <source>
        <dbReference type="EMBL" id="SEO68519.1"/>
    </source>
</evidence>
<dbReference type="Pfam" id="PF02515">
    <property type="entry name" value="CoA_transf_3"/>
    <property type="match status" value="1"/>
</dbReference>
<dbReference type="Gene3D" id="3.40.50.10540">
    <property type="entry name" value="Crotonobetainyl-coa:carnitine coa-transferase, domain 1"/>
    <property type="match status" value="1"/>
</dbReference>
<dbReference type="Proteomes" id="UP000199657">
    <property type="component" value="Unassembled WGS sequence"/>
</dbReference>
<dbReference type="EMBL" id="FOEG01000002">
    <property type="protein sequence ID" value="SEO68519.1"/>
    <property type="molecule type" value="Genomic_DNA"/>
</dbReference>
<keyword evidence="3" id="KW-1185">Reference proteome</keyword>
<accession>A0A1H8RPM8</accession>
<dbReference type="RefSeq" id="WP_216110712.1">
    <property type="nucleotide sequence ID" value="NZ_FOEG01000002.1"/>
</dbReference>
<dbReference type="STRING" id="406100.SAMN04488052_102175"/>
<dbReference type="InterPro" id="IPR003673">
    <property type="entry name" value="CoA-Trfase_fam_III"/>
</dbReference>
<dbReference type="AlphaFoldDB" id="A0A1H8RPM8"/>
<keyword evidence="1 2" id="KW-0808">Transferase</keyword>
<evidence type="ECO:0000256" key="1">
    <source>
        <dbReference type="ARBA" id="ARBA00022679"/>
    </source>
</evidence>
<dbReference type="SUPFAM" id="SSF89796">
    <property type="entry name" value="CoA-transferase family III (CaiB/BaiF)"/>
    <property type="match status" value="1"/>
</dbReference>
<evidence type="ECO:0000313" key="3">
    <source>
        <dbReference type="Proteomes" id="UP000199657"/>
    </source>
</evidence>
<dbReference type="InterPro" id="IPR044855">
    <property type="entry name" value="CoA-Trfase_III_dom3_sf"/>
</dbReference>
<dbReference type="PANTHER" id="PTHR48207:SF3">
    <property type="entry name" value="SUCCINATE--HYDROXYMETHYLGLUTARATE COA-TRANSFERASE"/>
    <property type="match status" value="1"/>
</dbReference>
<dbReference type="InterPro" id="IPR050483">
    <property type="entry name" value="CoA-transferase_III_domain"/>
</dbReference>
<name>A0A1H8RPM8_9GAMM</name>